<dbReference type="InterPro" id="IPR010773">
    <property type="entry name" value="Mycophage_PG1_Gp7"/>
</dbReference>
<evidence type="ECO:0008006" key="4">
    <source>
        <dbReference type="Google" id="ProtNLM"/>
    </source>
</evidence>
<keyword evidence="3" id="KW-1185">Reference proteome</keyword>
<reference evidence="2 3" key="1">
    <citation type="submission" date="2016-10" db="EMBL/GenBank/DDBJ databases">
        <authorList>
            <person name="de Groot N.N."/>
        </authorList>
    </citation>
    <scope>NUCLEOTIDE SEQUENCE [LARGE SCALE GENOMIC DNA]</scope>
    <source>
        <strain evidence="2 3">DSM 21039</strain>
    </source>
</reference>
<dbReference type="STRING" id="573321.SAMN04488505_105378"/>
<sequence>MHIYLFILCILATWRITHLLQAEDGPFDIIFWLRKKAGAGFFGNLLDCFYCLSIWIALPFAAWLGISWEERLLLWPALSGAAILLEKLTSKENTSS</sequence>
<evidence type="ECO:0000256" key="1">
    <source>
        <dbReference type="SAM" id="Phobius"/>
    </source>
</evidence>
<name>A0A1H8AD27_9BACT</name>
<accession>A0A1H8AD27</accession>
<keyword evidence="1" id="KW-0472">Membrane</keyword>
<evidence type="ECO:0000313" key="2">
    <source>
        <dbReference type="EMBL" id="SEM67824.1"/>
    </source>
</evidence>
<dbReference type="RefSeq" id="WP_089917073.1">
    <property type="nucleotide sequence ID" value="NZ_FOBB01000005.1"/>
</dbReference>
<dbReference type="AlphaFoldDB" id="A0A1H8AD27"/>
<dbReference type="EMBL" id="FOBB01000005">
    <property type="protein sequence ID" value="SEM67824.1"/>
    <property type="molecule type" value="Genomic_DNA"/>
</dbReference>
<organism evidence="2 3">
    <name type="scientific">Chitinophaga rupis</name>
    <dbReference type="NCBI Taxonomy" id="573321"/>
    <lineage>
        <taxon>Bacteria</taxon>
        <taxon>Pseudomonadati</taxon>
        <taxon>Bacteroidota</taxon>
        <taxon>Chitinophagia</taxon>
        <taxon>Chitinophagales</taxon>
        <taxon>Chitinophagaceae</taxon>
        <taxon>Chitinophaga</taxon>
    </lineage>
</organism>
<dbReference type="Pfam" id="PF07098">
    <property type="entry name" value="DUF1360"/>
    <property type="match status" value="1"/>
</dbReference>
<dbReference type="OrthoDB" id="123391at2"/>
<dbReference type="Proteomes" id="UP000198984">
    <property type="component" value="Unassembled WGS sequence"/>
</dbReference>
<protein>
    <recommendedName>
        <fullName evidence="4">DUF1360 domain-containing protein</fullName>
    </recommendedName>
</protein>
<gene>
    <name evidence="2" type="ORF">SAMN04488505_105378</name>
</gene>
<keyword evidence="1" id="KW-1133">Transmembrane helix</keyword>
<feature type="transmembrane region" description="Helical" evidence="1">
    <location>
        <begin position="41"/>
        <end position="66"/>
    </location>
</feature>
<keyword evidence="1" id="KW-0812">Transmembrane</keyword>
<evidence type="ECO:0000313" key="3">
    <source>
        <dbReference type="Proteomes" id="UP000198984"/>
    </source>
</evidence>
<proteinExistence type="predicted"/>